<keyword evidence="1 2" id="KW-0812">Transmembrane</keyword>
<keyword evidence="1" id="KW-0472">Membrane</keyword>
<dbReference type="AlphaFoldDB" id="A0A2C6K2D0"/>
<proteinExistence type="predicted"/>
<feature type="transmembrane region" description="Helical" evidence="1">
    <location>
        <begin position="285"/>
        <end position="305"/>
    </location>
</feature>
<organism evidence="2 3">
    <name type="scientific">Cystoisospora suis</name>
    <dbReference type="NCBI Taxonomy" id="483139"/>
    <lineage>
        <taxon>Eukaryota</taxon>
        <taxon>Sar</taxon>
        <taxon>Alveolata</taxon>
        <taxon>Apicomplexa</taxon>
        <taxon>Conoidasida</taxon>
        <taxon>Coccidia</taxon>
        <taxon>Eucoccidiorida</taxon>
        <taxon>Eimeriorina</taxon>
        <taxon>Sarcocystidae</taxon>
        <taxon>Cystoisospora</taxon>
    </lineage>
</organism>
<dbReference type="VEuPathDB" id="ToxoDB:CSUI_009645"/>
<gene>
    <name evidence="2" type="ORF">CSUI_009645</name>
</gene>
<sequence length="358" mass="40144">MSSSSSLDGETTVIPLSKSLAWPYQVYNCFTLLLSCLILFCVFVVHQMSRNASVLPHAFQMVTLHKRRMYCFEIDISTGACARKVRIQYMWLLRTAMLVVGCYVWQTCILSYWSIDFADSSGLKSLLSACVEDAADCFGSRVNHAFFSVNADPTNLCTKYEKELYSFIIQSATAGGGSKPSPLTSAATGVSMSLAAFRKEILQDYRYITCINFVKPNTITYTQNLAIAYALGNMIVTLFEMLVWLLYRSKTSLLPVLVLVVGILFLGVWIGSIFIPRLLTFFSSWIGYVMLLSTPLILWTALLAAHNLRRIQHQKWSLWQIQANRPLAVAEDADGEFTKKYGSAAFDGGVRLRHSRSV</sequence>
<dbReference type="Proteomes" id="UP000221165">
    <property type="component" value="Unassembled WGS sequence"/>
</dbReference>
<comment type="caution">
    <text evidence="2">The sequence shown here is derived from an EMBL/GenBank/DDBJ whole genome shotgun (WGS) entry which is preliminary data.</text>
</comment>
<dbReference type="EMBL" id="MIGC01005838">
    <property type="protein sequence ID" value="PHJ16540.1"/>
    <property type="molecule type" value="Genomic_DNA"/>
</dbReference>
<feature type="transmembrane region" description="Helical" evidence="1">
    <location>
        <begin position="254"/>
        <end position="279"/>
    </location>
</feature>
<evidence type="ECO:0000313" key="2">
    <source>
        <dbReference type="EMBL" id="PHJ16540.1"/>
    </source>
</evidence>
<keyword evidence="1" id="KW-1133">Transmembrane helix</keyword>
<reference evidence="2 3" key="1">
    <citation type="journal article" date="2017" name="Int. J. Parasitol.">
        <title>The genome of the protozoan parasite Cystoisospora suis and a reverse vaccinology approach to identify vaccine candidates.</title>
        <authorList>
            <person name="Palmieri N."/>
            <person name="Shrestha A."/>
            <person name="Ruttkowski B."/>
            <person name="Beck T."/>
            <person name="Vogl C."/>
            <person name="Tomley F."/>
            <person name="Blake D.P."/>
            <person name="Joachim A."/>
        </authorList>
    </citation>
    <scope>NUCLEOTIDE SEQUENCE [LARGE SCALE GENOMIC DNA]</scope>
    <source>
        <strain evidence="2 3">Wien I</strain>
    </source>
</reference>
<feature type="transmembrane region" description="Helical" evidence="1">
    <location>
        <begin position="226"/>
        <end position="247"/>
    </location>
</feature>
<dbReference type="GeneID" id="94432968"/>
<feature type="transmembrane region" description="Helical" evidence="1">
    <location>
        <begin position="91"/>
        <end position="115"/>
    </location>
</feature>
<evidence type="ECO:0000256" key="1">
    <source>
        <dbReference type="SAM" id="Phobius"/>
    </source>
</evidence>
<keyword evidence="3" id="KW-1185">Reference proteome</keyword>
<protein>
    <submittedName>
        <fullName evidence="2">Transmembrane protein</fullName>
    </submittedName>
</protein>
<evidence type="ECO:0000313" key="3">
    <source>
        <dbReference type="Proteomes" id="UP000221165"/>
    </source>
</evidence>
<name>A0A2C6K2D0_9APIC</name>
<dbReference type="RefSeq" id="XP_067918268.1">
    <property type="nucleotide sequence ID" value="XM_068069757.1"/>
</dbReference>
<feature type="transmembrane region" description="Helical" evidence="1">
    <location>
        <begin position="25"/>
        <end position="45"/>
    </location>
</feature>
<accession>A0A2C6K2D0</accession>
<dbReference type="OrthoDB" id="445233at2759"/>